<evidence type="ECO:0008006" key="2">
    <source>
        <dbReference type="Google" id="ProtNLM"/>
    </source>
</evidence>
<sequence length="193" mass="22125">MKADMRKNIYIALAISAVTIGLSACSSFTDYRYWNIYTMTEPAGSHDKSFKDEKISIRFWLNEKKIFFKMKNLAATPVTINWEQAAFINVDGKKYSVANGNSIFTSRQKAPPPTVLEPGEEIIDFVSPVKNVEKLEEWTWYIYPLFNLVDDKALKNKGQKIGVDLPMQYGEKSVTYAFRFKVANVVPYLEHSN</sequence>
<accession>A0A3B1CBX9</accession>
<reference evidence="1" key="1">
    <citation type="submission" date="2018-06" db="EMBL/GenBank/DDBJ databases">
        <authorList>
            <person name="Zhirakovskaya E."/>
        </authorList>
    </citation>
    <scope>NUCLEOTIDE SEQUENCE</scope>
</reference>
<name>A0A3B1CBX9_9ZZZZ</name>
<dbReference type="EMBL" id="UOGA01000201">
    <property type="protein sequence ID" value="VAX21514.1"/>
    <property type="molecule type" value="Genomic_DNA"/>
</dbReference>
<evidence type="ECO:0000313" key="1">
    <source>
        <dbReference type="EMBL" id="VAX21514.1"/>
    </source>
</evidence>
<proteinExistence type="predicted"/>
<organism evidence="1">
    <name type="scientific">hydrothermal vent metagenome</name>
    <dbReference type="NCBI Taxonomy" id="652676"/>
    <lineage>
        <taxon>unclassified sequences</taxon>
        <taxon>metagenomes</taxon>
        <taxon>ecological metagenomes</taxon>
    </lineage>
</organism>
<protein>
    <recommendedName>
        <fullName evidence="2">Lipoprotein</fullName>
    </recommendedName>
</protein>
<dbReference type="AlphaFoldDB" id="A0A3B1CBX9"/>
<gene>
    <name evidence="1" type="ORF">MNBD_NITROSPINAE04-1184</name>
</gene>
<dbReference type="PROSITE" id="PS51257">
    <property type="entry name" value="PROKAR_LIPOPROTEIN"/>
    <property type="match status" value="1"/>
</dbReference>